<gene>
    <name evidence="5" type="ORF">DRB17_10195</name>
</gene>
<keyword evidence="3" id="KW-0812">Transmembrane</keyword>
<dbReference type="Gene3D" id="1.10.287.1490">
    <property type="match status" value="1"/>
</dbReference>
<feature type="region of interest" description="Disordered" evidence="2">
    <location>
        <begin position="242"/>
        <end position="262"/>
    </location>
</feature>
<dbReference type="InterPro" id="IPR006665">
    <property type="entry name" value="OmpA-like"/>
</dbReference>
<evidence type="ECO:0000256" key="2">
    <source>
        <dbReference type="SAM" id="MobiDB-lite"/>
    </source>
</evidence>
<reference evidence="5 6" key="1">
    <citation type="submission" date="2018-07" db="EMBL/GenBank/DDBJ databases">
        <title>Venubactetium sediminum gen. nov., sp. nov., isolated from a marine solar saltern.</title>
        <authorList>
            <person name="Wang S."/>
        </authorList>
    </citation>
    <scope>NUCLEOTIDE SEQUENCE [LARGE SCALE GENOMIC DNA]</scope>
    <source>
        <strain evidence="5 6">WD2A32</strain>
    </source>
</reference>
<evidence type="ECO:0000259" key="4">
    <source>
        <dbReference type="PROSITE" id="PS51123"/>
    </source>
</evidence>
<dbReference type="PROSITE" id="PS51123">
    <property type="entry name" value="OMPA_2"/>
    <property type="match status" value="1"/>
</dbReference>
<evidence type="ECO:0000313" key="5">
    <source>
        <dbReference type="EMBL" id="RDD61858.1"/>
    </source>
</evidence>
<dbReference type="PANTHER" id="PTHR30329:SF21">
    <property type="entry name" value="LIPOPROTEIN YIAD-RELATED"/>
    <property type="match status" value="1"/>
</dbReference>
<organism evidence="5 6">
    <name type="scientific">Ferruginivarius sediminum</name>
    <dbReference type="NCBI Taxonomy" id="2661937"/>
    <lineage>
        <taxon>Bacteria</taxon>
        <taxon>Pseudomonadati</taxon>
        <taxon>Pseudomonadota</taxon>
        <taxon>Alphaproteobacteria</taxon>
        <taxon>Rhodospirillales</taxon>
        <taxon>Rhodospirillaceae</taxon>
        <taxon>Ferruginivarius</taxon>
    </lineage>
</organism>
<keyword evidence="1 3" id="KW-0472">Membrane</keyword>
<dbReference type="CDD" id="cd07185">
    <property type="entry name" value="OmpA_C-like"/>
    <property type="match status" value="1"/>
</dbReference>
<dbReference type="SUPFAM" id="SSF103088">
    <property type="entry name" value="OmpA-like"/>
    <property type="match status" value="1"/>
</dbReference>
<evidence type="ECO:0000256" key="1">
    <source>
        <dbReference type="PROSITE-ProRule" id="PRU00473"/>
    </source>
</evidence>
<dbReference type="Gene3D" id="3.30.1330.60">
    <property type="entry name" value="OmpA-like domain"/>
    <property type="match status" value="1"/>
</dbReference>
<dbReference type="SUPFAM" id="SSF57997">
    <property type="entry name" value="Tropomyosin"/>
    <property type="match status" value="1"/>
</dbReference>
<keyword evidence="3" id="KW-1133">Transmembrane helix</keyword>
<protein>
    <submittedName>
        <fullName evidence="5">Peptidoglycan-binding protein</fullName>
    </submittedName>
</protein>
<sequence>MFTLGRQRNQRSVNIWPGFVDGLASLLLVVVFVLMVFVIAQFFLSAALTGRDEALAQLEQRVGELSDLLSLERDANADLRLNVAQLSSELQSSIEERDNLQSRLAALADERDSLRQKLQAARENASDEAAELRQAYETIDADKETIRSQLDQLSILKSLREELRSEVARLETRLAAARKLAEERKDELAQLDERLQQARQTAQERQQQVATLQDQLYDLETTAESRQETIISLRNQLSSQEDRAQDLESELSQTSSKLRAQQKLTDEQEAKIDLLNRQLASLRRQVAKLNAALEAAEATNEAQQVKIANLGERLNVALANKVQELARYRSEFFGRLRQLLGDRRDIRVVGDRFVFQSEVLFASGSANLGPQGERTIRQLAGTLKDIMADIPNDIDWILRVDGHTDRRPIDTARFPSNWELSTARAVEVVKFLIDENVPARRLAATGFGEYQPLDGGEDEIAYRRNRRIEFKLTTQ</sequence>
<dbReference type="Pfam" id="PF00691">
    <property type="entry name" value="OmpA"/>
    <property type="match status" value="1"/>
</dbReference>
<feature type="transmembrane region" description="Helical" evidence="3">
    <location>
        <begin position="20"/>
        <end position="44"/>
    </location>
</feature>
<accession>A0A369T9A2</accession>
<name>A0A369T9A2_9PROT</name>
<dbReference type="NCBIfam" id="NF006543">
    <property type="entry name" value="PRK09039.1-2"/>
    <property type="match status" value="1"/>
</dbReference>
<dbReference type="GO" id="GO:0016020">
    <property type="term" value="C:membrane"/>
    <property type="evidence" value="ECO:0007669"/>
    <property type="project" value="UniProtKB-UniRule"/>
</dbReference>
<evidence type="ECO:0000313" key="6">
    <source>
        <dbReference type="Proteomes" id="UP000253941"/>
    </source>
</evidence>
<proteinExistence type="predicted"/>
<dbReference type="AlphaFoldDB" id="A0A369T9A2"/>
<feature type="compositionally biased region" description="Polar residues" evidence="2">
    <location>
        <begin position="250"/>
        <end position="262"/>
    </location>
</feature>
<dbReference type="InterPro" id="IPR050330">
    <property type="entry name" value="Bact_OuterMem_StrucFunc"/>
</dbReference>
<keyword evidence="6" id="KW-1185">Reference proteome</keyword>
<dbReference type="EMBL" id="QPMH01000008">
    <property type="protein sequence ID" value="RDD61858.1"/>
    <property type="molecule type" value="Genomic_DNA"/>
</dbReference>
<dbReference type="Proteomes" id="UP000253941">
    <property type="component" value="Unassembled WGS sequence"/>
</dbReference>
<dbReference type="InterPro" id="IPR036737">
    <property type="entry name" value="OmpA-like_sf"/>
</dbReference>
<feature type="domain" description="OmpA-like" evidence="4">
    <location>
        <begin position="349"/>
        <end position="475"/>
    </location>
</feature>
<dbReference type="RefSeq" id="WP_114582102.1">
    <property type="nucleotide sequence ID" value="NZ_QPMH01000008.1"/>
</dbReference>
<dbReference type="PANTHER" id="PTHR30329">
    <property type="entry name" value="STATOR ELEMENT OF FLAGELLAR MOTOR COMPLEX"/>
    <property type="match status" value="1"/>
</dbReference>
<evidence type="ECO:0000256" key="3">
    <source>
        <dbReference type="SAM" id="Phobius"/>
    </source>
</evidence>
<comment type="caution">
    <text evidence="5">The sequence shown here is derived from an EMBL/GenBank/DDBJ whole genome shotgun (WGS) entry which is preliminary data.</text>
</comment>